<feature type="non-terminal residue" evidence="2">
    <location>
        <position position="1"/>
    </location>
</feature>
<accession>A0ABN9RRX8</accession>
<feature type="compositionally biased region" description="Low complexity" evidence="1">
    <location>
        <begin position="151"/>
        <end position="160"/>
    </location>
</feature>
<evidence type="ECO:0000313" key="2">
    <source>
        <dbReference type="EMBL" id="CAK0822019.1"/>
    </source>
</evidence>
<protein>
    <submittedName>
        <fullName evidence="2">Uncharacterized protein</fullName>
    </submittedName>
</protein>
<dbReference type="Proteomes" id="UP001189429">
    <property type="component" value="Unassembled WGS sequence"/>
</dbReference>
<organism evidence="2 3">
    <name type="scientific">Prorocentrum cordatum</name>
    <dbReference type="NCBI Taxonomy" id="2364126"/>
    <lineage>
        <taxon>Eukaryota</taxon>
        <taxon>Sar</taxon>
        <taxon>Alveolata</taxon>
        <taxon>Dinophyceae</taxon>
        <taxon>Prorocentrales</taxon>
        <taxon>Prorocentraceae</taxon>
        <taxon>Prorocentrum</taxon>
    </lineage>
</organism>
<gene>
    <name evidence="2" type="ORF">PCOR1329_LOCUS23141</name>
</gene>
<evidence type="ECO:0000313" key="3">
    <source>
        <dbReference type="Proteomes" id="UP001189429"/>
    </source>
</evidence>
<feature type="compositionally biased region" description="Low complexity" evidence="1">
    <location>
        <begin position="172"/>
        <end position="184"/>
    </location>
</feature>
<proteinExistence type="predicted"/>
<reference evidence="2" key="1">
    <citation type="submission" date="2023-10" db="EMBL/GenBank/DDBJ databases">
        <authorList>
            <person name="Chen Y."/>
            <person name="Shah S."/>
            <person name="Dougan E. K."/>
            <person name="Thang M."/>
            <person name="Chan C."/>
        </authorList>
    </citation>
    <scope>NUCLEOTIDE SEQUENCE [LARGE SCALE GENOMIC DNA]</scope>
</reference>
<comment type="caution">
    <text evidence="2">The sequence shown here is derived from an EMBL/GenBank/DDBJ whole genome shotgun (WGS) entry which is preliminary data.</text>
</comment>
<feature type="non-terminal residue" evidence="2">
    <location>
        <position position="467"/>
    </location>
</feature>
<feature type="region of interest" description="Disordered" evidence="1">
    <location>
        <begin position="151"/>
        <end position="189"/>
    </location>
</feature>
<dbReference type="EMBL" id="CAUYUJ010007799">
    <property type="protein sequence ID" value="CAK0822019.1"/>
    <property type="molecule type" value="Genomic_DNA"/>
</dbReference>
<keyword evidence="3" id="KW-1185">Reference proteome</keyword>
<evidence type="ECO:0000256" key="1">
    <source>
        <dbReference type="SAM" id="MobiDB-lite"/>
    </source>
</evidence>
<sequence>APWQLLRASAWKTVRKGVWALEEGILVLEARVLVKAMRGLARTRRGACIRQLFLYDDMAVVLAFARSRSHDFKLLVQMRRFNACALALGVAPFFRPDAGPAALSKALPAAEARTRALGKLGPPLPKVRGGRALLEAGSAWPPPPAPLTLVDPAPEGSAGDDAADGVGGLGTSGSDSAGGHAGAAQRRPRVLQASRRRCRAALCVGLIVQSSPEEGALLERLAVMHRMTGRYVKILARFCSRAGLTDEKLAHAKDEQVGCLLYDYFTAMYLAGEQSSLGCQTMAAPPDRQPVFDRRWVQSWPRAWRALRCWRRRASARALRALPLAVRAVRMWRLVDKGLTLTALFLAVDLSAYSRPFSFLAARKCDLVPRSRATVDSWSLLAHQREGGSRGHADRCDDDCQLGLGYTRGRFPLCAHRRAAGGANKPWPLDYLEPSEAALLAAAVGCHPPDRRWLCESCEVRLMPIML</sequence>
<name>A0ABN9RRX8_9DINO</name>